<sequence>MQVAEIISTLGPSRRAEVAVMEMVLTAEAGEADQFDDIASGLQRALPARLAESGLVIDAGTWAEVGERETGIARLAGYVCSIALALQNAAGHDLKFHDFVQDQAPGSDEWRYRFIFQHDDIASGEQAGDLAMRMVSELCPQLHWQPKLNDAGQPLAACIAEFIDACRPFVTPPETLGLMAAARARGIPVLRLEREPYGPLPARFRVAPNGMIMLGHSQYRIILDGLFCINRPGPGFSLMNDRRAMWNLLAELGIQRAIDDASLKPAASPIRVRRTARRLGYPLRIRPQQRDPSCVEGWRVENESDLDALLARPDLGNRSFLVEPDTTGPRLDLLMVGGELLAALQDDRIVDVDARTEAQARRIDQALNCGIVLVRFRSAADNREEKAQSASDWLVTDIDPSPGLATLLQSHPEVLDAAYEGYLNWLYPPGTPCRIPIVSVTGTNGKTTTSTMIARMAHAQSLFVGMARTTGVYFDQELKELGDNSGFHGHCSVFEHPEVELAVLETARGAALHAGFAFDYSDVAICTNVSHDHLGEYGVETVEDMAAVKRSIVERCTGSVVLNGDDPLCLDMLPHLPDRTLYLSTFGSDPDEMRKKAAGKSTSVDPIIHIDTREGEDWLVMDSAEGVTPVIAVNDIPATFNGAARHNISNAMHAVAAAHALGLEWSSIRQALANFEMGFESLPGRLNVHDNGRFHIIMDYAHNADGLQQLVRFTDQYPCKGRRILRFGVSPNASKAACRNAAATVAGHYDHYLCSGVPGHDNDDGIDTTAELRRGLLASGIAESQVEIFSDVSRSVEYPAGLCEPGDLLILVTSNALLAKTWEKILKT</sequence>
<dbReference type="Proteomes" id="UP001359886">
    <property type="component" value="Unassembled WGS sequence"/>
</dbReference>
<dbReference type="InterPro" id="IPR004101">
    <property type="entry name" value="Mur_ligase_C"/>
</dbReference>
<dbReference type="RefSeq" id="WP_354696500.1">
    <property type="nucleotide sequence ID" value="NZ_JAZHOG010000012.1"/>
</dbReference>
<reference evidence="3 4" key="1">
    <citation type="submission" date="2024-02" db="EMBL/GenBank/DDBJ databases">
        <title>A novel Wenzhouxiangellaceae bacterium, isolated from coastal sediments.</title>
        <authorList>
            <person name="Du Z.-J."/>
            <person name="Ye Y.-Q."/>
            <person name="Zhang X.-Y."/>
        </authorList>
    </citation>
    <scope>NUCLEOTIDE SEQUENCE [LARGE SCALE GENOMIC DNA]</scope>
    <source>
        <strain evidence="3 4">CH-27</strain>
    </source>
</reference>
<dbReference type="Pfam" id="PF02875">
    <property type="entry name" value="Mur_ligase_C"/>
    <property type="match status" value="1"/>
</dbReference>
<name>A0AAW9RJX7_9GAMM</name>
<dbReference type="GO" id="GO:0016881">
    <property type="term" value="F:acid-amino acid ligase activity"/>
    <property type="evidence" value="ECO:0007669"/>
    <property type="project" value="InterPro"/>
</dbReference>
<dbReference type="InterPro" id="IPR036615">
    <property type="entry name" value="Mur_ligase_C_dom_sf"/>
</dbReference>
<accession>A0AAW9RJX7</accession>
<dbReference type="SUPFAM" id="SSF56059">
    <property type="entry name" value="Glutathione synthetase ATP-binding domain-like"/>
    <property type="match status" value="1"/>
</dbReference>
<feature type="domain" description="Mur ligase C-terminal" evidence="1">
    <location>
        <begin position="684"/>
        <end position="812"/>
    </location>
</feature>
<evidence type="ECO:0000259" key="2">
    <source>
        <dbReference type="Pfam" id="PF08245"/>
    </source>
</evidence>
<proteinExistence type="predicted"/>
<dbReference type="PANTHER" id="PTHR23135">
    <property type="entry name" value="MUR LIGASE FAMILY MEMBER"/>
    <property type="match status" value="1"/>
</dbReference>
<dbReference type="InterPro" id="IPR013221">
    <property type="entry name" value="Mur_ligase_cen"/>
</dbReference>
<evidence type="ECO:0000313" key="3">
    <source>
        <dbReference type="EMBL" id="MEJ8569175.1"/>
    </source>
</evidence>
<dbReference type="SUPFAM" id="SSF53623">
    <property type="entry name" value="MurD-like peptide ligases, catalytic domain"/>
    <property type="match status" value="1"/>
</dbReference>
<evidence type="ECO:0000259" key="1">
    <source>
        <dbReference type="Pfam" id="PF02875"/>
    </source>
</evidence>
<dbReference type="PANTHER" id="PTHR23135:SF18">
    <property type="entry name" value="CYANOPHYCIN SYNTHETASE"/>
    <property type="match status" value="1"/>
</dbReference>
<comment type="caution">
    <text evidence="3">The sequence shown here is derived from an EMBL/GenBank/DDBJ whole genome shotgun (WGS) entry which is preliminary data.</text>
</comment>
<feature type="domain" description="Mur ligase central" evidence="2">
    <location>
        <begin position="440"/>
        <end position="658"/>
    </location>
</feature>
<dbReference type="InterPro" id="IPR036565">
    <property type="entry name" value="Mur-like_cat_sf"/>
</dbReference>
<organism evidence="3 4">
    <name type="scientific">Elongatibacter sediminis</name>
    <dbReference type="NCBI Taxonomy" id="3119006"/>
    <lineage>
        <taxon>Bacteria</taxon>
        <taxon>Pseudomonadati</taxon>
        <taxon>Pseudomonadota</taxon>
        <taxon>Gammaproteobacteria</taxon>
        <taxon>Chromatiales</taxon>
        <taxon>Wenzhouxiangellaceae</taxon>
        <taxon>Elongatibacter</taxon>
    </lineage>
</organism>
<dbReference type="SUPFAM" id="SSF53244">
    <property type="entry name" value="MurD-like peptide ligases, peptide-binding domain"/>
    <property type="match status" value="1"/>
</dbReference>
<dbReference type="Gene3D" id="3.40.1190.10">
    <property type="entry name" value="Mur-like, catalytic domain"/>
    <property type="match status" value="1"/>
</dbReference>
<dbReference type="Gene3D" id="3.90.190.20">
    <property type="entry name" value="Mur ligase, C-terminal domain"/>
    <property type="match status" value="1"/>
</dbReference>
<keyword evidence="3" id="KW-0436">Ligase</keyword>
<dbReference type="GO" id="GO:0005524">
    <property type="term" value="F:ATP binding"/>
    <property type="evidence" value="ECO:0007669"/>
    <property type="project" value="InterPro"/>
</dbReference>
<keyword evidence="4" id="KW-1185">Reference proteome</keyword>
<protein>
    <submittedName>
        <fullName evidence="3">Mur ligase family protein</fullName>
    </submittedName>
</protein>
<dbReference type="EMBL" id="JAZHOG010000012">
    <property type="protein sequence ID" value="MEJ8569175.1"/>
    <property type="molecule type" value="Genomic_DNA"/>
</dbReference>
<gene>
    <name evidence="3" type="ORF">V3330_16205</name>
</gene>
<evidence type="ECO:0000313" key="4">
    <source>
        <dbReference type="Proteomes" id="UP001359886"/>
    </source>
</evidence>
<dbReference type="Pfam" id="PF08245">
    <property type="entry name" value="Mur_ligase_M"/>
    <property type="match status" value="1"/>
</dbReference>
<dbReference type="AlphaFoldDB" id="A0AAW9RJX7"/>